<feature type="disulfide bond" evidence="6">
    <location>
        <begin position="83"/>
        <end position="238"/>
    </location>
</feature>
<dbReference type="PANTHER" id="PTHR10127">
    <property type="entry name" value="DISCOIDIN, CUB, EGF, LAMININ , AND ZINC METALLOPROTEASE DOMAIN CONTAINING"/>
    <property type="match status" value="1"/>
</dbReference>
<dbReference type="Proteomes" id="UP000008820">
    <property type="component" value="Chromosome 3"/>
</dbReference>
<keyword evidence="2 6" id="KW-0479">Metal-binding</keyword>
<evidence type="ECO:0000256" key="7">
    <source>
        <dbReference type="RuleBase" id="RU361183"/>
    </source>
</evidence>
<evidence type="ECO:0000256" key="5">
    <source>
        <dbReference type="ARBA" id="ARBA00023049"/>
    </source>
</evidence>
<evidence type="ECO:0000256" key="4">
    <source>
        <dbReference type="ARBA" id="ARBA00022833"/>
    </source>
</evidence>
<organism evidence="9 11">
    <name type="scientific">Aedes aegypti</name>
    <name type="common">Yellowfever mosquito</name>
    <name type="synonym">Culex aegypti</name>
    <dbReference type="NCBI Taxonomy" id="7159"/>
    <lineage>
        <taxon>Eukaryota</taxon>
        <taxon>Metazoa</taxon>
        <taxon>Ecdysozoa</taxon>
        <taxon>Arthropoda</taxon>
        <taxon>Hexapoda</taxon>
        <taxon>Insecta</taxon>
        <taxon>Pterygota</taxon>
        <taxon>Neoptera</taxon>
        <taxon>Endopterygota</taxon>
        <taxon>Diptera</taxon>
        <taxon>Nematocera</taxon>
        <taxon>Culicoidea</taxon>
        <taxon>Culicidae</taxon>
        <taxon>Culicinae</taxon>
        <taxon>Aedini</taxon>
        <taxon>Aedes</taxon>
        <taxon>Stegomyia</taxon>
    </lineage>
</organism>
<evidence type="ECO:0000256" key="3">
    <source>
        <dbReference type="ARBA" id="ARBA00022801"/>
    </source>
</evidence>
<dbReference type="PANTHER" id="PTHR10127:SF780">
    <property type="entry name" value="METALLOENDOPEPTIDASE"/>
    <property type="match status" value="1"/>
</dbReference>
<dbReference type="AlphaFoldDB" id="A0A8W7HRX2"/>
<keyword evidence="4 6" id="KW-0862">Zinc</keyword>
<dbReference type="SMART" id="SM00235">
    <property type="entry name" value="ZnMc"/>
    <property type="match status" value="1"/>
</dbReference>
<dbReference type="OrthoDB" id="7544260at2759"/>
<feature type="binding site" evidence="6">
    <location>
        <position position="143"/>
    </location>
    <ligand>
        <name>Zn(2+)</name>
        <dbReference type="ChEBI" id="CHEBI:29105"/>
        <note>catalytic</note>
    </ligand>
</feature>
<evidence type="ECO:0000313" key="9">
    <source>
        <dbReference type="EnsemblMetazoa" id="AAEL008254-PB"/>
    </source>
</evidence>
<keyword evidence="5 6" id="KW-0482">Metalloprotease</keyword>
<evidence type="ECO:0000259" key="8">
    <source>
        <dbReference type="PROSITE" id="PS51864"/>
    </source>
</evidence>
<reference evidence="9 11" key="1">
    <citation type="submission" date="2017-06" db="EMBL/GenBank/DDBJ databases">
        <title>Aedes aegypti genome working group (AGWG) sequencing and assembly.</title>
        <authorList>
            <consortium name="Aedes aegypti Genome Working Group (AGWG)"/>
            <person name="Matthews B.J."/>
        </authorList>
    </citation>
    <scope>NUCLEOTIDE SEQUENCE [LARGE SCALE GENOMIC DNA]</scope>
    <source>
        <strain evidence="9 11">LVP_AGWG</strain>
    </source>
</reference>
<proteinExistence type="predicted"/>
<keyword evidence="3 6" id="KW-0378">Hydrolase</keyword>
<feature type="active site" evidence="6">
    <location>
        <position position="134"/>
    </location>
</feature>
<evidence type="ECO:0000313" key="11">
    <source>
        <dbReference type="Proteomes" id="UP000008820"/>
    </source>
</evidence>
<accession>A0A8W7HRX2</accession>
<keyword evidence="7" id="KW-0732">Signal</keyword>
<gene>
    <name evidence="9" type="primary">5570320</name>
    <name evidence="10" type="synonym">110680216</name>
</gene>
<dbReference type="EC" id="3.4.24.-" evidence="7"/>
<feature type="signal peptide" evidence="7">
    <location>
        <begin position="1"/>
        <end position="23"/>
    </location>
</feature>
<dbReference type="SUPFAM" id="SSF55486">
    <property type="entry name" value="Metalloproteases ('zincins'), catalytic domain"/>
    <property type="match status" value="1"/>
</dbReference>
<dbReference type="PROSITE" id="PS51864">
    <property type="entry name" value="ASTACIN"/>
    <property type="match status" value="1"/>
</dbReference>
<dbReference type="InterPro" id="IPR024079">
    <property type="entry name" value="MetalloPept_cat_dom_sf"/>
</dbReference>
<feature type="domain" description="Peptidase M12A" evidence="8">
    <location>
        <begin position="38"/>
        <end position="239"/>
    </location>
</feature>
<sequence length="239" mass="27590">MKMSMQLEFILILLSCQLGFVEIFMQVQTKNELFRYGNTIQNFLDSNYKWLNATVIYQIDGQFSSDEILTIKSAMNSMNSNSCVRFKKRTNEVGYVSITSEPSGCWADTGRSLGVSQLNLGPGCFDNEGTVLHELMHTLGFLHQHTRPDRDQYVQVQYENIIQRPEILFNFEIIEPWTSLAFPLPYDYDSIMHYKPFMYSIDPQRLVTVASRNPTVTTIGQRDQLSTLDIISINFLYCV</sequence>
<dbReference type="Pfam" id="PF01400">
    <property type="entry name" value="Astacin"/>
    <property type="match status" value="1"/>
</dbReference>
<reference evidence="9" key="2">
    <citation type="submission" date="2022-10" db="UniProtKB">
        <authorList>
            <consortium name="EnsemblMetazoa"/>
        </authorList>
    </citation>
    <scope>IDENTIFICATION</scope>
    <source>
        <strain evidence="9">LVP_AGWG</strain>
    </source>
</reference>
<evidence type="ECO:0000313" key="10">
    <source>
        <dbReference type="EnsemblMetazoa" id="AAEL021362-PB"/>
    </source>
</evidence>
<name>A0A8W7HRX2_AEDAE</name>
<keyword evidence="11" id="KW-1185">Reference proteome</keyword>
<dbReference type="InterPro" id="IPR001506">
    <property type="entry name" value="Peptidase_M12A"/>
</dbReference>
<evidence type="ECO:0000256" key="6">
    <source>
        <dbReference type="PROSITE-ProRule" id="PRU01211"/>
    </source>
</evidence>
<feature type="chain" id="PRO_5036511442" description="Metalloendopeptidase" evidence="7">
    <location>
        <begin position="24"/>
        <end position="239"/>
    </location>
</feature>
<dbReference type="EnsemblMetazoa" id="AAEL021362-RB">
    <property type="protein sequence ID" value="AAEL021362-PB"/>
    <property type="gene ID" value="AAEL021362"/>
</dbReference>
<dbReference type="InterPro" id="IPR034035">
    <property type="entry name" value="Astacin-like_dom"/>
</dbReference>
<keyword evidence="1 6" id="KW-0645">Protease</keyword>
<keyword evidence="6" id="KW-1015">Disulfide bond</keyword>
<dbReference type="GO" id="GO:0008270">
    <property type="term" value="F:zinc ion binding"/>
    <property type="evidence" value="ECO:0007669"/>
    <property type="project" value="UniProtKB-UniRule"/>
</dbReference>
<dbReference type="Gene3D" id="3.40.390.10">
    <property type="entry name" value="Collagenase (Catalytic Domain)"/>
    <property type="match status" value="1"/>
</dbReference>
<evidence type="ECO:0000256" key="1">
    <source>
        <dbReference type="ARBA" id="ARBA00022670"/>
    </source>
</evidence>
<protein>
    <recommendedName>
        <fullName evidence="7">Metalloendopeptidase</fullName>
        <ecNumber evidence="7">3.4.24.-</ecNumber>
    </recommendedName>
</protein>
<dbReference type="EnsemblMetazoa" id="AAEL008254-RB">
    <property type="protein sequence ID" value="AAEL008254-PB"/>
    <property type="gene ID" value="AAEL008254"/>
</dbReference>
<dbReference type="CDD" id="cd04280">
    <property type="entry name" value="ZnMc_astacin_like"/>
    <property type="match status" value="1"/>
</dbReference>
<dbReference type="PRINTS" id="PR00480">
    <property type="entry name" value="ASTACIN"/>
</dbReference>
<feature type="binding site" evidence="6">
    <location>
        <position position="133"/>
    </location>
    <ligand>
        <name>Zn(2+)</name>
        <dbReference type="ChEBI" id="CHEBI:29105"/>
        <note>catalytic</note>
    </ligand>
</feature>
<comment type="caution">
    <text evidence="6">Lacks conserved residue(s) required for the propagation of feature annotation.</text>
</comment>
<dbReference type="GO" id="GO:0004222">
    <property type="term" value="F:metalloendopeptidase activity"/>
    <property type="evidence" value="ECO:0007669"/>
    <property type="project" value="UniProtKB-UniRule"/>
</dbReference>
<feature type="binding site" evidence="6">
    <location>
        <position position="137"/>
    </location>
    <ligand>
        <name>Zn(2+)</name>
        <dbReference type="ChEBI" id="CHEBI:29105"/>
        <note>catalytic</note>
    </ligand>
</feature>
<evidence type="ECO:0000256" key="2">
    <source>
        <dbReference type="ARBA" id="ARBA00022723"/>
    </source>
</evidence>
<dbReference type="GO" id="GO:0006508">
    <property type="term" value="P:proteolysis"/>
    <property type="evidence" value="ECO:0007669"/>
    <property type="project" value="UniProtKB-KW"/>
</dbReference>
<dbReference type="InterPro" id="IPR006026">
    <property type="entry name" value="Peptidase_Metallo"/>
</dbReference>
<comment type="cofactor">
    <cofactor evidence="6 7">
        <name>Zn(2+)</name>
        <dbReference type="ChEBI" id="CHEBI:29105"/>
    </cofactor>
    <text evidence="6 7">Binds 1 zinc ion per subunit.</text>
</comment>